<dbReference type="CDD" id="cd04186">
    <property type="entry name" value="GT_2_like_c"/>
    <property type="match status" value="1"/>
</dbReference>
<dbReference type="Proteomes" id="UP000298313">
    <property type="component" value="Unassembled WGS sequence"/>
</dbReference>
<dbReference type="EMBL" id="SOHH01000053">
    <property type="protein sequence ID" value="TFD79424.1"/>
    <property type="molecule type" value="Genomic_DNA"/>
</dbReference>
<dbReference type="InterPro" id="IPR029044">
    <property type="entry name" value="Nucleotide-diphossugar_trans"/>
</dbReference>
<dbReference type="PANTHER" id="PTHR43179:SF7">
    <property type="entry name" value="RHAMNOSYLTRANSFERASE WBBL"/>
    <property type="match status" value="1"/>
</dbReference>
<dbReference type="PANTHER" id="PTHR43179">
    <property type="entry name" value="RHAMNOSYLTRANSFERASE WBBL"/>
    <property type="match status" value="1"/>
</dbReference>
<dbReference type="GO" id="GO:0016740">
    <property type="term" value="F:transferase activity"/>
    <property type="evidence" value="ECO:0007669"/>
    <property type="project" value="UniProtKB-KW"/>
</dbReference>
<feature type="region of interest" description="Disordered" evidence="1">
    <location>
        <begin position="1"/>
        <end position="22"/>
    </location>
</feature>
<feature type="domain" description="Glycosyltransferase 2-like" evidence="2">
    <location>
        <begin position="31"/>
        <end position="154"/>
    </location>
</feature>
<evidence type="ECO:0000313" key="4">
    <source>
        <dbReference type="Proteomes" id="UP000298313"/>
    </source>
</evidence>
<accession>A0A4R9BAI2</accession>
<reference evidence="3 4" key="1">
    <citation type="submission" date="2019-03" db="EMBL/GenBank/DDBJ databases">
        <title>Genomics of glacier-inhabiting Cryobacterium strains.</title>
        <authorList>
            <person name="Liu Q."/>
            <person name="Xin Y.-H."/>
        </authorList>
    </citation>
    <scope>NUCLEOTIDE SEQUENCE [LARGE SCALE GENOMIC DNA]</scope>
    <source>
        <strain evidence="3 4">Hh4</strain>
    </source>
</reference>
<proteinExistence type="predicted"/>
<sequence length="323" mass="35322">MTYDSSTPDGGPEPDELPRAVEPMPRDVAAVVVTYNSARHVAALLDSLPDAFGDLTYSVVVVDNDSADGTPELLHRRSDCDVVRASNDGYAAGINRAVLASPEASTILILNPDATLDPDAVPRMLEVFRRRHDAGIVAPRVREKDGSLSPTLRRGPTLGRVGGLSFTGLPVFTERIEIPGEYEGEHEVDWAVGAILLVDRRCFDALGGLDESFFLYSEETDFSLRARDAGWTTVYTPRAGAMHVGGGSGESATTHTMQMLNRVRLYRRRAGDRRAWLYFGMTIVVELRRAVLGDRKSWSTVRALLRPSIRPPQLGASTAFLPE</sequence>
<dbReference type="Pfam" id="PF00535">
    <property type="entry name" value="Glycos_transf_2"/>
    <property type="match status" value="1"/>
</dbReference>
<comment type="caution">
    <text evidence="3">The sequence shown here is derived from an EMBL/GenBank/DDBJ whole genome shotgun (WGS) entry which is preliminary data.</text>
</comment>
<organism evidence="3 4">
    <name type="scientific">Cryobacterium fucosi</name>
    <dbReference type="NCBI Taxonomy" id="1259157"/>
    <lineage>
        <taxon>Bacteria</taxon>
        <taxon>Bacillati</taxon>
        <taxon>Actinomycetota</taxon>
        <taxon>Actinomycetes</taxon>
        <taxon>Micrococcales</taxon>
        <taxon>Microbacteriaceae</taxon>
        <taxon>Cryobacterium</taxon>
    </lineage>
</organism>
<dbReference type="AlphaFoldDB" id="A0A4R9BAI2"/>
<evidence type="ECO:0000259" key="2">
    <source>
        <dbReference type="Pfam" id="PF00535"/>
    </source>
</evidence>
<dbReference type="SUPFAM" id="SSF53448">
    <property type="entry name" value="Nucleotide-diphospho-sugar transferases"/>
    <property type="match status" value="1"/>
</dbReference>
<keyword evidence="4" id="KW-1185">Reference proteome</keyword>
<keyword evidence="3" id="KW-0808">Transferase</keyword>
<dbReference type="InterPro" id="IPR001173">
    <property type="entry name" value="Glyco_trans_2-like"/>
</dbReference>
<evidence type="ECO:0000313" key="3">
    <source>
        <dbReference type="EMBL" id="TFD79424.1"/>
    </source>
</evidence>
<dbReference type="Gene3D" id="3.90.550.10">
    <property type="entry name" value="Spore Coat Polysaccharide Biosynthesis Protein SpsA, Chain A"/>
    <property type="match status" value="1"/>
</dbReference>
<gene>
    <name evidence="3" type="ORF">E3T48_05715</name>
</gene>
<dbReference type="OrthoDB" id="9771846at2"/>
<name>A0A4R9BAI2_9MICO</name>
<protein>
    <submittedName>
        <fullName evidence="3">Glycosyltransferase family 2 protein</fullName>
    </submittedName>
</protein>
<evidence type="ECO:0000256" key="1">
    <source>
        <dbReference type="SAM" id="MobiDB-lite"/>
    </source>
</evidence>